<feature type="non-terminal residue" evidence="15">
    <location>
        <position position="87"/>
    </location>
</feature>
<keyword evidence="3" id="KW-0716">Sensory transduction</keyword>
<keyword evidence="2" id="KW-1003">Cell membrane</keyword>
<gene>
    <name evidence="15" type="ORF">N309_01613</name>
</gene>
<dbReference type="GO" id="GO:0004930">
    <property type="term" value="F:G protein-coupled receptor activity"/>
    <property type="evidence" value="ECO:0007669"/>
    <property type="project" value="UniProtKB-KW"/>
</dbReference>
<evidence type="ECO:0000256" key="2">
    <source>
        <dbReference type="ARBA" id="ARBA00022475"/>
    </source>
</evidence>
<dbReference type="InterPro" id="IPR050939">
    <property type="entry name" value="Olfactory_GPCR1"/>
</dbReference>
<dbReference type="PANTHER" id="PTHR24242:SF365">
    <property type="entry name" value="OLFACTORY RECEPTOR"/>
    <property type="match status" value="1"/>
</dbReference>
<evidence type="ECO:0000256" key="13">
    <source>
        <dbReference type="SAM" id="Phobius"/>
    </source>
</evidence>
<dbReference type="PANTHER" id="PTHR24242">
    <property type="entry name" value="G-PROTEIN COUPLED RECEPTOR"/>
    <property type="match status" value="1"/>
</dbReference>
<dbReference type="Gene3D" id="1.20.1070.10">
    <property type="entry name" value="Rhodopsin 7-helix transmembrane proteins"/>
    <property type="match status" value="1"/>
</dbReference>
<keyword evidence="9" id="KW-1015">Disulfide bond</keyword>
<evidence type="ECO:0000256" key="6">
    <source>
        <dbReference type="ARBA" id="ARBA00022989"/>
    </source>
</evidence>
<dbReference type="InterPro" id="IPR000725">
    <property type="entry name" value="Olfact_rcpt"/>
</dbReference>
<organism evidence="15 16">
    <name type="scientific">Tinamus guttatus</name>
    <name type="common">White-throated tinamou</name>
    <dbReference type="NCBI Taxonomy" id="94827"/>
    <lineage>
        <taxon>Eukaryota</taxon>
        <taxon>Metazoa</taxon>
        <taxon>Chordata</taxon>
        <taxon>Craniata</taxon>
        <taxon>Vertebrata</taxon>
        <taxon>Euteleostomi</taxon>
        <taxon>Archelosauria</taxon>
        <taxon>Archosauria</taxon>
        <taxon>Dinosauria</taxon>
        <taxon>Saurischia</taxon>
        <taxon>Theropoda</taxon>
        <taxon>Coelurosauria</taxon>
        <taxon>Aves</taxon>
        <taxon>Palaeognathae</taxon>
        <taxon>Tinamiformes</taxon>
        <taxon>Tinamidae</taxon>
        <taxon>Tinamus</taxon>
    </lineage>
</organism>
<keyword evidence="12" id="KW-0807">Transducer</keyword>
<comment type="subcellular location">
    <subcellularLocation>
        <location evidence="1">Cell membrane</location>
        <topology evidence="1">Multi-pass membrane protein</topology>
    </subcellularLocation>
</comment>
<evidence type="ECO:0000256" key="5">
    <source>
        <dbReference type="ARBA" id="ARBA00022725"/>
    </source>
</evidence>
<sequence length="87" mass="9777">FLLTVASYVCIRAAILKIPSSVGRKKVFSTCSSHLTAVAVFYGTLIMVCLMPRIVPLRKLNKVFSLFYTVLTPLLNPLIYSLRNREV</sequence>
<evidence type="ECO:0000259" key="14">
    <source>
        <dbReference type="PROSITE" id="PS50262"/>
    </source>
</evidence>
<dbReference type="PROSITE" id="PS50262">
    <property type="entry name" value="G_PROTEIN_RECEP_F1_2"/>
    <property type="match status" value="1"/>
</dbReference>
<name>A0A099ZPY0_TINGU</name>
<feature type="domain" description="G-protein coupled receptors family 1 profile" evidence="14">
    <location>
        <begin position="1"/>
        <end position="80"/>
    </location>
</feature>
<keyword evidence="8 13" id="KW-0472">Membrane</keyword>
<evidence type="ECO:0000313" key="15">
    <source>
        <dbReference type="EMBL" id="KGL82983.1"/>
    </source>
</evidence>
<feature type="transmembrane region" description="Helical" evidence="13">
    <location>
        <begin position="63"/>
        <end position="82"/>
    </location>
</feature>
<evidence type="ECO:0000256" key="8">
    <source>
        <dbReference type="ARBA" id="ARBA00023136"/>
    </source>
</evidence>
<evidence type="ECO:0000313" key="16">
    <source>
        <dbReference type="Proteomes" id="UP000053641"/>
    </source>
</evidence>
<keyword evidence="7" id="KW-0297">G-protein coupled receptor</keyword>
<dbReference type="GO" id="GO:0005886">
    <property type="term" value="C:plasma membrane"/>
    <property type="evidence" value="ECO:0007669"/>
    <property type="project" value="UniProtKB-SubCell"/>
</dbReference>
<evidence type="ECO:0000256" key="12">
    <source>
        <dbReference type="ARBA" id="ARBA00023224"/>
    </source>
</evidence>
<keyword evidence="11" id="KW-0325">Glycoprotein</keyword>
<keyword evidence="6 13" id="KW-1133">Transmembrane helix</keyword>
<keyword evidence="10 15" id="KW-0675">Receptor</keyword>
<dbReference type="PRINTS" id="PR00245">
    <property type="entry name" value="OLFACTORYR"/>
</dbReference>
<evidence type="ECO:0000256" key="11">
    <source>
        <dbReference type="ARBA" id="ARBA00023180"/>
    </source>
</evidence>
<evidence type="ECO:0000256" key="10">
    <source>
        <dbReference type="ARBA" id="ARBA00023170"/>
    </source>
</evidence>
<reference evidence="15 16" key="1">
    <citation type="submission" date="2014-06" db="EMBL/GenBank/DDBJ databases">
        <title>Genome evolution of avian class.</title>
        <authorList>
            <person name="Zhang G."/>
            <person name="Li C."/>
        </authorList>
    </citation>
    <scope>NUCLEOTIDE SEQUENCE [LARGE SCALE GENOMIC DNA]</scope>
    <source>
        <strain evidence="15">BGI_N309</strain>
    </source>
</reference>
<keyword evidence="5" id="KW-0552">Olfaction</keyword>
<dbReference type="Pfam" id="PF13853">
    <property type="entry name" value="7tm_4"/>
    <property type="match status" value="1"/>
</dbReference>
<dbReference type="EMBL" id="KL895910">
    <property type="protein sequence ID" value="KGL82983.1"/>
    <property type="molecule type" value="Genomic_DNA"/>
</dbReference>
<dbReference type="AlphaFoldDB" id="A0A099ZPY0"/>
<feature type="transmembrane region" description="Helical" evidence="13">
    <location>
        <begin position="27"/>
        <end position="51"/>
    </location>
</feature>
<keyword evidence="4 13" id="KW-0812">Transmembrane</keyword>
<proteinExistence type="predicted"/>
<evidence type="ECO:0000256" key="3">
    <source>
        <dbReference type="ARBA" id="ARBA00022606"/>
    </source>
</evidence>
<dbReference type="Proteomes" id="UP000053641">
    <property type="component" value="Unassembled WGS sequence"/>
</dbReference>
<accession>A0A099ZPY0</accession>
<evidence type="ECO:0000256" key="4">
    <source>
        <dbReference type="ARBA" id="ARBA00022692"/>
    </source>
</evidence>
<feature type="non-terminal residue" evidence="15">
    <location>
        <position position="1"/>
    </location>
</feature>
<keyword evidence="16" id="KW-1185">Reference proteome</keyword>
<evidence type="ECO:0000256" key="7">
    <source>
        <dbReference type="ARBA" id="ARBA00023040"/>
    </source>
</evidence>
<dbReference type="SUPFAM" id="SSF81321">
    <property type="entry name" value="Family A G protein-coupled receptor-like"/>
    <property type="match status" value="1"/>
</dbReference>
<evidence type="ECO:0000256" key="1">
    <source>
        <dbReference type="ARBA" id="ARBA00004651"/>
    </source>
</evidence>
<protein>
    <submittedName>
        <fullName evidence="15">Olfactory receptor 11L1</fullName>
    </submittedName>
</protein>
<dbReference type="STRING" id="94827.A0A099ZPY0"/>
<dbReference type="InterPro" id="IPR017452">
    <property type="entry name" value="GPCR_Rhodpsn_7TM"/>
</dbReference>
<dbReference type="GO" id="GO:0004984">
    <property type="term" value="F:olfactory receptor activity"/>
    <property type="evidence" value="ECO:0007669"/>
    <property type="project" value="InterPro"/>
</dbReference>
<evidence type="ECO:0000256" key="9">
    <source>
        <dbReference type="ARBA" id="ARBA00023157"/>
    </source>
</evidence>